<name>A0A329SVW9_9STRA</name>
<evidence type="ECO:0000313" key="2">
    <source>
        <dbReference type="EMBL" id="KAG2906995.1"/>
    </source>
</evidence>
<dbReference type="Gene3D" id="2.40.70.10">
    <property type="entry name" value="Acid Proteases"/>
    <property type="match status" value="1"/>
</dbReference>
<reference evidence="4 5" key="1">
    <citation type="submission" date="2018-01" db="EMBL/GenBank/DDBJ databases">
        <title>Draft genome of the strawberry crown rot pathogen Phytophthora cactorum.</title>
        <authorList>
            <person name="Armitage A.D."/>
            <person name="Lysoe E."/>
            <person name="Nellist C.F."/>
            <person name="Harrison R.J."/>
            <person name="Brurberg M.B."/>
        </authorList>
    </citation>
    <scope>NUCLEOTIDE SEQUENCE [LARGE SCALE GENOMIC DNA]</scope>
    <source>
        <strain evidence="4 5">10300</strain>
    </source>
</reference>
<dbReference type="SUPFAM" id="SSF50630">
    <property type="entry name" value="Acid proteases"/>
    <property type="match status" value="1"/>
</dbReference>
<protein>
    <recommendedName>
        <fullName evidence="6">Aspartic peptidase domain</fullName>
    </recommendedName>
</protein>
<reference evidence="2" key="2">
    <citation type="submission" date="2018-10" db="EMBL/GenBank/DDBJ databases">
        <title>Effector identification in a new, highly contiguous assembly of the strawberry crown rot pathogen Phytophthora cactorum.</title>
        <authorList>
            <person name="Armitage A.D."/>
            <person name="Nellist C.F."/>
            <person name="Bates H."/>
            <person name="Vickerstaff R.J."/>
            <person name="Harrison R.J."/>
        </authorList>
    </citation>
    <scope>NUCLEOTIDE SEQUENCE</scope>
    <source>
        <strain evidence="2">4032</strain>
        <strain evidence="3">P415</strain>
    </source>
</reference>
<dbReference type="InterPro" id="IPR021109">
    <property type="entry name" value="Peptidase_aspartic_dom_sf"/>
</dbReference>
<feature type="region of interest" description="Disordered" evidence="1">
    <location>
        <begin position="178"/>
        <end position="219"/>
    </location>
</feature>
<gene>
    <name evidence="4" type="ORF">PC110_g2505</name>
    <name evidence="2" type="ORF">PC115_g14074</name>
    <name evidence="3" type="ORF">PC118_g14450</name>
</gene>
<organism evidence="4 5">
    <name type="scientific">Phytophthora cactorum</name>
    <dbReference type="NCBI Taxonomy" id="29920"/>
    <lineage>
        <taxon>Eukaryota</taxon>
        <taxon>Sar</taxon>
        <taxon>Stramenopiles</taxon>
        <taxon>Oomycota</taxon>
        <taxon>Peronosporomycetes</taxon>
        <taxon>Peronosporales</taxon>
        <taxon>Peronosporaceae</taxon>
        <taxon>Phytophthora</taxon>
    </lineage>
</organism>
<dbReference type="VEuPathDB" id="FungiDB:PC110_g2505"/>
<dbReference type="EMBL" id="RCML01000526">
    <property type="protein sequence ID" value="KAG2974558.1"/>
    <property type="molecule type" value="Genomic_DNA"/>
</dbReference>
<dbReference type="OrthoDB" id="127257at2759"/>
<evidence type="ECO:0000313" key="4">
    <source>
        <dbReference type="EMBL" id="RAW41263.1"/>
    </source>
</evidence>
<evidence type="ECO:0000313" key="3">
    <source>
        <dbReference type="EMBL" id="KAG2974558.1"/>
    </source>
</evidence>
<dbReference type="AlphaFoldDB" id="A0A329SVW9"/>
<sequence length="219" mass="24018">MVKDGLPTATMDVEGERLPVKLDSGARYSVAGTDWMLRGERSRQPSPVDVVEGIGGFLLDVIGVWTFQMRNTFGQVVTVSACIIDVCMGKFLVGVDFMQQPKAIMDFEQNEVRYEDARERVVIPFRTDANDGDAKIAAGRLVQRTRLVRRTVTPVEVSVVAPDGEEGIFVPTASCGAGDAGSYGDEEQERKGRGPYNQRAWRQGDTTHQEGARCVDSAE</sequence>
<evidence type="ECO:0000256" key="1">
    <source>
        <dbReference type="SAM" id="MobiDB-lite"/>
    </source>
</evidence>
<dbReference type="Proteomes" id="UP000774804">
    <property type="component" value="Unassembled WGS sequence"/>
</dbReference>
<proteinExistence type="predicted"/>
<dbReference type="EMBL" id="MJFZ01000033">
    <property type="protein sequence ID" value="RAW41263.1"/>
    <property type="molecule type" value="Genomic_DNA"/>
</dbReference>
<dbReference type="EMBL" id="RCMI01000523">
    <property type="protein sequence ID" value="KAG2906995.1"/>
    <property type="molecule type" value="Genomic_DNA"/>
</dbReference>
<accession>A0A329SVW9</accession>
<dbReference type="Proteomes" id="UP000251314">
    <property type="component" value="Unassembled WGS sequence"/>
</dbReference>
<comment type="caution">
    <text evidence="4">The sequence shown here is derived from an EMBL/GenBank/DDBJ whole genome shotgun (WGS) entry which is preliminary data.</text>
</comment>
<keyword evidence="5" id="KW-1185">Reference proteome</keyword>
<evidence type="ECO:0008006" key="6">
    <source>
        <dbReference type="Google" id="ProtNLM"/>
    </source>
</evidence>
<dbReference type="Proteomes" id="UP000697107">
    <property type="component" value="Unassembled WGS sequence"/>
</dbReference>
<evidence type="ECO:0000313" key="5">
    <source>
        <dbReference type="Proteomes" id="UP000251314"/>
    </source>
</evidence>